<comment type="caution">
    <text evidence="2">The sequence shown here is derived from an EMBL/GenBank/DDBJ whole genome shotgun (WGS) entry which is preliminary data.</text>
</comment>
<sequence>MERRADGKPWWQVMRDNVQARKNALSASNPSNGPPASAISAQEPMSNSEASMIPRTEPSSADIKQSTDLDAGSIDANGPNKIDDPVEATDPGIRNGESSDARTAGSEDTNSDASDFKDVIAGILLGLNDASADQTPWLHVESYDIKQFAAPPDPSGFFAELKELDRIKSDYVERQHRRLEEVRRQDAEYMASLEASGKALSGPSRARKFRATVKEATERHFAKTVAPPLGTEDTGAPIGKQKTRTPLLRKLFSRKVAPSTSLSVPVAAGTALPK</sequence>
<feature type="compositionally biased region" description="Polar residues" evidence="1">
    <location>
        <begin position="57"/>
        <end position="68"/>
    </location>
</feature>
<evidence type="ECO:0000313" key="3">
    <source>
        <dbReference type="Proteomes" id="UP000320762"/>
    </source>
</evidence>
<reference evidence="2 3" key="1">
    <citation type="journal article" date="2019" name="New Phytol.">
        <title>Comparative genomics reveals unique wood-decay strategies and fruiting body development in the Schizophyllaceae.</title>
        <authorList>
            <person name="Almasi E."/>
            <person name="Sahu N."/>
            <person name="Krizsan K."/>
            <person name="Balint B."/>
            <person name="Kovacs G.M."/>
            <person name="Kiss B."/>
            <person name="Cseklye J."/>
            <person name="Drula E."/>
            <person name="Henrissat B."/>
            <person name="Nagy I."/>
            <person name="Chovatia M."/>
            <person name="Adam C."/>
            <person name="LaButti K."/>
            <person name="Lipzen A."/>
            <person name="Riley R."/>
            <person name="Grigoriev I.V."/>
            <person name="Nagy L.G."/>
        </authorList>
    </citation>
    <scope>NUCLEOTIDE SEQUENCE [LARGE SCALE GENOMIC DNA]</scope>
    <source>
        <strain evidence="2 3">NL-1724</strain>
    </source>
</reference>
<dbReference type="AlphaFoldDB" id="A0A550BUA4"/>
<accession>A0A550BUA4</accession>
<dbReference type="EMBL" id="VDMD01000080">
    <property type="protein sequence ID" value="TRM56103.1"/>
    <property type="molecule type" value="Genomic_DNA"/>
</dbReference>
<keyword evidence="3" id="KW-1185">Reference proteome</keyword>
<feature type="region of interest" description="Disordered" evidence="1">
    <location>
        <begin position="220"/>
        <end position="244"/>
    </location>
</feature>
<feature type="region of interest" description="Disordered" evidence="1">
    <location>
        <begin position="1"/>
        <end position="113"/>
    </location>
</feature>
<feature type="compositionally biased region" description="Low complexity" evidence="1">
    <location>
        <begin position="23"/>
        <end position="41"/>
    </location>
</feature>
<gene>
    <name evidence="2" type="ORF">BD626DRAFT_576117</name>
</gene>
<dbReference type="Proteomes" id="UP000320762">
    <property type="component" value="Unassembled WGS sequence"/>
</dbReference>
<proteinExistence type="predicted"/>
<organism evidence="2 3">
    <name type="scientific">Schizophyllum amplum</name>
    <dbReference type="NCBI Taxonomy" id="97359"/>
    <lineage>
        <taxon>Eukaryota</taxon>
        <taxon>Fungi</taxon>
        <taxon>Dikarya</taxon>
        <taxon>Basidiomycota</taxon>
        <taxon>Agaricomycotina</taxon>
        <taxon>Agaricomycetes</taxon>
        <taxon>Agaricomycetidae</taxon>
        <taxon>Agaricales</taxon>
        <taxon>Schizophyllaceae</taxon>
        <taxon>Schizophyllum</taxon>
    </lineage>
</organism>
<protein>
    <submittedName>
        <fullName evidence="2">Uncharacterized protein</fullName>
    </submittedName>
</protein>
<name>A0A550BUA4_9AGAR</name>
<evidence type="ECO:0000313" key="2">
    <source>
        <dbReference type="EMBL" id="TRM56103.1"/>
    </source>
</evidence>
<evidence type="ECO:0000256" key="1">
    <source>
        <dbReference type="SAM" id="MobiDB-lite"/>
    </source>
</evidence>